<evidence type="ECO:0000313" key="1">
    <source>
        <dbReference type="EMBL" id="KRX05242.1"/>
    </source>
</evidence>
<evidence type="ECO:0000313" key="2">
    <source>
        <dbReference type="Proteomes" id="UP000054937"/>
    </source>
</evidence>
<accession>A0A0V0QTD1</accession>
<dbReference type="AlphaFoldDB" id="A0A0V0QTD1"/>
<name>A0A0V0QTD1_PSEPJ</name>
<reference evidence="1 2" key="1">
    <citation type="journal article" date="2015" name="Sci. Rep.">
        <title>Genome of the facultative scuticociliatosis pathogen Pseudocohnilembus persalinus provides insight into its virulence through horizontal gene transfer.</title>
        <authorList>
            <person name="Xiong J."/>
            <person name="Wang G."/>
            <person name="Cheng J."/>
            <person name="Tian M."/>
            <person name="Pan X."/>
            <person name="Warren A."/>
            <person name="Jiang C."/>
            <person name="Yuan D."/>
            <person name="Miao W."/>
        </authorList>
    </citation>
    <scope>NUCLEOTIDE SEQUENCE [LARGE SCALE GENOMIC DNA]</scope>
    <source>
        <strain evidence="1">36N120E</strain>
    </source>
</reference>
<dbReference type="InParanoid" id="A0A0V0QTD1"/>
<dbReference type="EMBL" id="LDAU01000110">
    <property type="protein sequence ID" value="KRX05242.1"/>
    <property type="molecule type" value="Genomic_DNA"/>
</dbReference>
<organism evidence="1 2">
    <name type="scientific">Pseudocohnilembus persalinus</name>
    <name type="common">Ciliate</name>
    <dbReference type="NCBI Taxonomy" id="266149"/>
    <lineage>
        <taxon>Eukaryota</taxon>
        <taxon>Sar</taxon>
        <taxon>Alveolata</taxon>
        <taxon>Ciliophora</taxon>
        <taxon>Intramacronucleata</taxon>
        <taxon>Oligohymenophorea</taxon>
        <taxon>Scuticociliatia</taxon>
        <taxon>Philasterida</taxon>
        <taxon>Pseudocohnilembidae</taxon>
        <taxon>Pseudocohnilembus</taxon>
    </lineage>
</organism>
<comment type="caution">
    <text evidence="1">The sequence shown here is derived from an EMBL/GenBank/DDBJ whole genome shotgun (WGS) entry which is preliminary data.</text>
</comment>
<gene>
    <name evidence="1" type="ORF">PPERSA_06876</name>
</gene>
<protein>
    <submittedName>
        <fullName evidence="1">Uncharacterized protein</fullName>
    </submittedName>
</protein>
<dbReference type="Proteomes" id="UP000054937">
    <property type="component" value="Unassembled WGS sequence"/>
</dbReference>
<keyword evidence="2" id="KW-1185">Reference proteome</keyword>
<sequence>MFKIKETIQNDMKEKDYFYKELKKIQSQSIVSKNNDSQFNEVRQIPNQDEQSFQQNENQTYIIEQSTEQVQSSNIIQNEQQAQDQINLYQKNQIYEEIQNKDINNDKDSINLLLEMNQQLMKYQLNLNSKLLQLIKDQNA</sequence>
<proteinExistence type="predicted"/>